<reference evidence="6" key="1">
    <citation type="journal article" date="2024" name="Toxins">
        <title>Genome Sequence Analysis of Native Xenorhabdus Strains Isolated from Entomopathogenic Nematodes in Argentina.</title>
        <authorList>
            <person name="Palma L."/>
            <person name="Frizzo L."/>
            <person name="Kaiser S."/>
            <person name="Berry C."/>
            <person name="Caballero P."/>
            <person name="Bode H.B."/>
            <person name="Del Valle E.E."/>
        </authorList>
    </citation>
    <scope>NUCLEOTIDE SEQUENCE [LARGE SCALE GENOMIC DNA]</scope>
    <source>
        <strain evidence="6">Reich</strain>
    </source>
</reference>
<evidence type="ECO:0000256" key="2">
    <source>
        <dbReference type="ARBA" id="ARBA00023125"/>
    </source>
</evidence>
<dbReference type="InterPro" id="IPR010982">
    <property type="entry name" value="Lambda_DNA-bd_dom_sf"/>
</dbReference>
<dbReference type="CDD" id="cd00093">
    <property type="entry name" value="HTH_XRE"/>
    <property type="match status" value="1"/>
</dbReference>
<gene>
    <name evidence="5" type="ORF">FE394_05600</name>
</gene>
<keyword evidence="6" id="KW-1185">Reference proteome</keyword>
<evidence type="ECO:0000313" key="6">
    <source>
        <dbReference type="Proteomes" id="UP001271640"/>
    </source>
</evidence>
<dbReference type="InterPro" id="IPR001387">
    <property type="entry name" value="Cro/C1-type_HTH"/>
</dbReference>
<dbReference type="Gene3D" id="1.10.260.40">
    <property type="entry name" value="lambda repressor-like DNA-binding domains"/>
    <property type="match status" value="1"/>
</dbReference>
<dbReference type="InterPro" id="IPR052359">
    <property type="entry name" value="HTH-type_reg/antitoxin"/>
</dbReference>
<dbReference type="Pfam" id="PF15731">
    <property type="entry name" value="MqsA_antitoxin"/>
    <property type="match status" value="1"/>
</dbReference>
<dbReference type="PANTHER" id="PTHR36511:SF3">
    <property type="entry name" value="ANTITOXIN HIGA-2"/>
    <property type="match status" value="1"/>
</dbReference>
<evidence type="ECO:0000256" key="3">
    <source>
        <dbReference type="ARBA" id="ARBA00023163"/>
    </source>
</evidence>
<dbReference type="InterPro" id="IPR032758">
    <property type="entry name" value="MqsA/HigA-2"/>
</dbReference>
<dbReference type="SUPFAM" id="SSF47413">
    <property type="entry name" value="lambda repressor-like DNA-binding domains"/>
    <property type="match status" value="1"/>
</dbReference>
<evidence type="ECO:0000313" key="5">
    <source>
        <dbReference type="EMBL" id="MDX7998677.1"/>
    </source>
</evidence>
<keyword evidence="2" id="KW-0238">DNA-binding</keyword>
<keyword evidence="1" id="KW-0805">Transcription regulation</keyword>
<evidence type="ECO:0000256" key="1">
    <source>
        <dbReference type="ARBA" id="ARBA00023015"/>
    </source>
</evidence>
<comment type="caution">
    <text evidence="5">The sequence shown here is derived from an EMBL/GenBank/DDBJ whole genome shotgun (WGS) entry which is preliminary data.</text>
</comment>
<dbReference type="Proteomes" id="UP001271640">
    <property type="component" value="Unassembled WGS sequence"/>
</dbReference>
<organism evidence="5 6">
    <name type="scientific">Xenorhabdus littoralis</name>
    <dbReference type="NCBI Taxonomy" id="2582835"/>
    <lineage>
        <taxon>Bacteria</taxon>
        <taxon>Pseudomonadati</taxon>
        <taxon>Pseudomonadota</taxon>
        <taxon>Gammaproteobacteria</taxon>
        <taxon>Enterobacterales</taxon>
        <taxon>Morganellaceae</taxon>
        <taxon>Xenorhabdus</taxon>
    </lineage>
</organism>
<sequence>MSRDLFSELKEGMESLELHNKGKITLKTHKVAAKSIEALKPDEIRSIREKLNISQAVLANYLRAAITTYQKWEQGKAKPNPQAVLLLRLVEKDPNTLKALESLL</sequence>
<protein>
    <submittedName>
        <fullName evidence="5">Helix-turn-helix domain-containing protein</fullName>
    </submittedName>
</protein>
<dbReference type="SMART" id="SM00530">
    <property type="entry name" value="HTH_XRE"/>
    <property type="match status" value="1"/>
</dbReference>
<proteinExistence type="predicted"/>
<name>A0ABU4SJ46_9GAMM</name>
<feature type="domain" description="HTH cro/C1-type" evidence="4">
    <location>
        <begin position="44"/>
        <end position="97"/>
    </location>
</feature>
<dbReference type="RefSeq" id="WP_319925417.1">
    <property type="nucleotide sequence ID" value="NZ_VCDP01000017.1"/>
</dbReference>
<keyword evidence="3" id="KW-0804">Transcription</keyword>
<dbReference type="PROSITE" id="PS50943">
    <property type="entry name" value="HTH_CROC1"/>
    <property type="match status" value="1"/>
</dbReference>
<evidence type="ECO:0000259" key="4">
    <source>
        <dbReference type="PROSITE" id="PS50943"/>
    </source>
</evidence>
<dbReference type="PANTHER" id="PTHR36511">
    <property type="entry name" value="MERR FAMILY BACTERIAL REGULATORY PROTEIN"/>
    <property type="match status" value="1"/>
</dbReference>
<dbReference type="EMBL" id="VCDP01000017">
    <property type="protein sequence ID" value="MDX7998677.1"/>
    <property type="molecule type" value="Genomic_DNA"/>
</dbReference>
<accession>A0ABU4SJ46</accession>